<protein>
    <submittedName>
        <fullName evidence="2">Uncharacterized protein</fullName>
    </submittedName>
</protein>
<evidence type="ECO:0000313" key="2">
    <source>
        <dbReference type="EnsemblMetazoa" id="AMAM013643-PA"/>
    </source>
</evidence>
<sequence>MAPNVESQIPSILTHSGSDTAASSPPPVLLTSSHHNHHQQRHNMHQRHHSTPLPMSLPMSLLTSQESQEQQDPPESPSYGGYQNSIPTSPMKTASSFQPAQPPGSAGSPNRMLSRLFSKSFFDDFQTALKQYDQQYAPAGGSSDLLTVAGHDRRTHHQPSYLPSMLHQHHHHHLHQQHVPRAGNVSRSNSSSVGSVRSMALVPTRTPSPLDFRTMSFRRPRSLASEESGGKQSTTRTDSGYEKY</sequence>
<dbReference type="AlphaFoldDB" id="A0A182SUF5"/>
<name>A0A182SUF5_9DIPT</name>
<feature type="region of interest" description="Disordered" evidence="1">
    <location>
        <begin position="179"/>
        <end position="198"/>
    </location>
</feature>
<feature type="compositionally biased region" description="Basic residues" evidence="1">
    <location>
        <begin position="34"/>
        <end position="50"/>
    </location>
</feature>
<proteinExistence type="predicted"/>
<evidence type="ECO:0000256" key="1">
    <source>
        <dbReference type="SAM" id="MobiDB-lite"/>
    </source>
</evidence>
<feature type="compositionally biased region" description="Polar residues" evidence="1">
    <location>
        <begin position="81"/>
        <end position="99"/>
    </location>
</feature>
<dbReference type="Proteomes" id="UP000075901">
    <property type="component" value="Unassembled WGS sequence"/>
</dbReference>
<feature type="region of interest" description="Disordered" evidence="1">
    <location>
        <begin position="204"/>
        <end position="244"/>
    </location>
</feature>
<feature type="compositionally biased region" description="Low complexity" evidence="1">
    <location>
        <begin position="51"/>
        <end position="73"/>
    </location>
</feature>
<reference evidence="2" key="2">
    <citation type="submission" date="2020-05" db="UniProtKB">
        <authorList>
            <consortium name="EnsemblMetazoa"/>
        </authorList>
    </citation>
    <scope>IDENTIFICATION</scope>
    <source>
        <strain evidence="2">maculatus3</strain>
    </source>
</reference>
<accession>A0A182SUF5</accession>
<dbReference type="VEuPathDB" id="VectorBase:AMAM013643"/>
<feature type="compositionally biased region" description="Low complexity" evidence="1">
    <location>
        <begin position="183"/>
        <end position="198"/>
    </location>
</feature>
<feature type="compositionally biased region" description="Polar residues" evidence="1">
    <location>
        <begin position="1"/>
        <end position="23"/>
    </location>
</feature>
<dbReference type="EnsemblMetazoa" id="AMAM013643-RA">
    <property type="protein sequence ID" value="AMAM013643-PA"/>
    <property type="gene ID" value="AMAM013643"/>
</dbReference>
<feature type="region of interest" description="Disordered" evidence="1">
    <location>
        <begin position="1"/>
        <end position="112"/>
    </location>
</feature>
<reference evidence="3" key="1">
    <citation type="submission" date="2013-09" db="EMBL/GenBank/DDBJ databases">
        <title>The Genome Sequence of Anopheles maculatus species B.</title>
        <authorList>
            <consortium name="The Broad Institute Genomics Platform"/>
            <person name="Neafsey D.E."/>
            <person name="Besansky N."/>
            <person name="Howell P."/>
            <person name="Walton C."/>
            <person name="Young S.K."/>
            <person name="Zeng Q."/>
            <person name="Gargeya S."/>
            <person name="Fitzgerald M."/>
            <person name="Haas B."/>
            <person name="Abouelleil A."/>
            <person name="Allen A.W."/>
            <person name="Alvarado L."/>
            <person name="Arachchi H.M."/>
            <person name="Berlin A.M."/>
            <person name="Chapman S.B."/>
            <person name="Gainer-Dewar J."/>
            <person name="Goldberg J."/>
            <person name="Griggs A."/>
            <person name="Gujja S."/>
            <person name="Hansen M."/>
            <person name="Howarth C."/>
            <person name="Imamovic A."/>
            <person name="Ireland A."/>
            <person name="Larimer J."/>
            <person name="McCowan C."/>
            <person name="Murphy C."/>
            <person name="Pearson M."/>
            <person name="Poon T.W."/>
            <person name="Priest M."/>
            <person name="Roberts A."/>
            <person name="Saif S."/>
            <person name="Shea T."/>
            <person name="Sisk P."/>
            <person name="Sykes S."/>
            <person name="Wortman J."/>
            <person name="Nusbaum C."/>
            <person name="Birren B."/>
        </authorList>
    </citation>
    <scope>NUCLEOTIDE SEQUENCE [LARGE SCALE GENOMIC DNA]</scope>
    <source>
        <strain evidence="3">maculatus3</strain>
    </source>
</reference>
<keyword evidence="3" id="KW-1185">Reference proteome</keyword>
<organism evidence="2 3">
    <name type="scientific">Anopheles maculatus</name>
    <dbReference type="NCBI Taxonomy" id="74869"/>
    <lineage>
        <taxon>Eukaryota</taxon>
        <taxon>Metazoa</taxon>
        <taxon>Ecdysozoa</taxon>
        <taxon>Arthropoda</taxon>
        <taxon>Hexapoda</taxon>
        <taxon>Insecta</taxon>
        <taxon>Pterygota</taxon>
        <taxon>Neoptera</taxon>
        <taxon>Endopterygota</taxon>
        <taxon>Diptera</taxon>
        <taxon>Nematocera</taxon>
        <taxon>Culicoidea</taxon>
        <taxon>Culicidae</taxon>
        <taxon>Anophelinae</taxon>
        <taxon>Anopheles</taxon>
        <taxon>Anopheles maculatus group</taxon>
    </lineage>
</organism>
<evidence type="ECO:0000313" key="3">
    <source>
        <dbReference type="Proteomes" id="UP000075901"/>
    </source>
</evidence>